<keyword evidence="2" id="KW-1185">Reference proteome</keyword>
<dbReference type="EMBL" id="GL996527">
    <property type="protein sequence ID" value="EGV61380.1"/>
    <property type="molecule type" value="Genomic_DNA"/>
</dbReference>
<accession>G3BA79</accession>
<dbReference type="GeneID" id="18249868"/>
<dbReference type="KEGG" id="cten:18249868"/>
<gene>
    <name evidence="1" type="ORF">CANTEDRAFT_135342</name>
</gene>
<evidence type="ECO:0000313" key="2">
    <source>
        <dbReference type="Proteomes" id="UP000000707"/>
    </source>
</evidence>
<dbReference type="AlphaFoldDB" id="G3BA79"/>
<dbReference type="Proteomes" id="UP000000707">
    <property type="component" value="Unassembled WGS sequence"/>
</dbReference>
<sequence length="486" mass="57463">MTDQLAKRGYTKLLLNLSAGYRIDDLEDIFKFFNVEDEQYESACAMYHTLSFQQVKWPEVRFTEEGMQSLMVDLFNLKFSQYVQDDQIYDFVTPHVIQKYLMEPSPDISAIRLSSYIPIPKPSHPTVYDWDQILMKVYLRSKYPKRAKEFFIKYMDQMAIRNREMSRPGENFENFYRVVLMLQTNLDELMKTSSEVIVLLSKLWSCFQFEIQYWTVFDDQFKEFSKFKDICDSTLYSSPLVMWGYHLPDEWVDFLEELVSVVENSKDALKVGFLSDLQAFVGWKDPVEVEELGPDDTTAIRRELMDDQVLQPFYKRYSWQNSKYWDKYCTDSLFYLVYSSADHVEGSLSPAITRYYFRHLRHELLEYLNLFPAVVTFVVMELKDDNPHWDVEYLKSEILVLAAYLLAGSGSTTKLFTRMCTYFNTFNYPGYIAGRVNVEEEMVQMLGDYAVEAADELVRYADQMCMEKQGVVDVRIRVRTVPFRSQ</sequence>
<protein>
    <submittedName>
        <fullName evidence="1">Uncharacterized protein</fullName>
    </submittedName>
</protein>
<evidence type="ECO:0000313" key="1">
    <source>
        <dbReference type="EMBL" id="EGV61380.1"/>
    </source>
</evidence>
<dbReference type="OrthoDB" id="10645029at2759"/>
<name>G3BA79_CANTC</name>
<organism evidence="2">
    <name type="scientific">Candida tenuis (strain ATCC 10573 / BCRC 21748 / CBS 615 / JCM 9827 / NBRC 10315 / NRRL Y-1498 / VKM Y-70)</name>
    <name type="common">Yeast</name>
    <name type="synonym">Yamadazyma tenuis</name>
    <dbReference type="NCBI Taxonomy" id="590646"/>
    <lineage>
        <taxon>Eukaryota</taxon>
        <taxon>Fungi</taxon>
        <taxon>Dikarya</taxon>
        <taxon>Ascomycota</taxon>
        <taxon>Saccharomycotina</taxon>
        <taxon>Pichiomycetes</taxon>
        <taxon>Debaryomycetaceae</taxon>
        <taxon>Yamadazyma</taxon>
    </lineage>
</organism>
<reference evidence="1 2" key="1">
    <citation type="journal article" date="2011" name="Proc. Natl. Acad. Sci. U.S.A.">
        <title>Comparative genomics of xylose-fermenting fungi for enhanced biofuel production.</title>
        <authorList>
            <person name="Wohlbach D.J."/>
            <person name="Kuo A."/>
            <person name="Sato T.K."/>
            <person name="Potts K.M."/>
            <person name="Salamov A.A."/>
            <person name="LaButti K.M."/>
            <person name="Sun H."/>
            <person name="Clum A."/>
            <person name="Pangilinan J.L."/>
            <person name="Lindquist E.A."/>
            <person name="Lucas S."/>
            <person name="Lapidus A."/>
            <person name="Jin M."/>
            <person name="Gunawan C."/>
            <person name="Balan V."/>
            <person name="Dale B.E."/>
            <person name="Jeffries T.W."/>
            <person name="Zinkel R."/>
            <person name="Barry K.W."/>
            <person name="Grigoriev I.V."/>
            <person name="Gasch A.P."/>
        </authorList>
    </citation>
    <scope>NUCLEOTIDE SEQUENCE [LARGE SCALE GENOMIC DNA]</scope>
    <source>
        <strain evidence="2">ATCC 10573 / BCRC 21748 / CBS 615 / JCM 9827 / NBRC 10315 / NRRL Y-1498 / VKM Y-70</strain>
    </source>
</reference>
<dbReference type="HOGENOM" id="CLU_561386_0_0_1"/>
<proteinExistence type="predicted"/>